<evidence type="ECO:0008006" key="5">
    <source>
        <dbReference type="Google" id="ProtNLM"/>
    </source>
</evidence>
<feature type="chain" id="PRO_5030935502" description="LPXTG-motif cell wall-anchored protein" evidence="2">
    <location>
        <begin position="27"/>
        <end position="268"/>
    </location>
</feature>
<name>A0A7Y9DWT2_9PSEU</name>
<proteinExistence type="predicted"/>
<dbReference type="EMBL" id="JACCBN010000001">
    <property type="protein sequence ID" value="NYD36885.1"/>
    <property type="molecule type" value="Genomic_DNA"/>
</dbReference>
<evidence type="ECO:0000313" key="3">
    <source>
        <dbReference type="EMBL" id="NYD36885.1"/>
    </source>
</evidence>
<feature type="transmembrane region" description="Helical" evidence="1">
    <location>
        <begin position="242"/>
        <end position="260"/>
    </location>
</feature>
<keyword evidence="4" id="KW-1185">Reference proteome</keyword>
<keyword evidence="1" id="KW-1133">Transmembrane helix</keyword>
<evidence type="ECO:0000313" key="4">
    <source>
        <dbReference type="Proteomes" id="UP000535890"/>
    </source>
</evidence>
<accession>A0A7Y9DWT2</accession>
<evidence type="ECO:0000256" key="2">
    <source>
        <dbReference type="SAM" id="SignalP"/>
    </source>
</evidence>
<dbReference type="Proteomes" id="UP000535890">
    <property type="component" value="Unassembled WGS sequence"/>
</dbReference>
<organism evidence="3 4">
    <name type="scientific">Actinomycetospora corticicola</name>
    <dbReference type="NCBI Taxonomy" id="663602"/>
    <lineage>
        <taxon>Bacteria</taxon>
        <taxon>Bacillati</taxon>
        <taxon>Actinomycetota</taxon>
        <taxon>Actinomycetes</taxon>
        <taxon>Pseudonocardiales</taxon>
        <taxon>Pseudonocardiaceae</taxon>
        <taxon>Actinomycetospora</taxon>
    </lineage>
</organism>
<keyword evidence="2" id="KW-0732">Signal</keyword>
<protein>
    <recommendedName>
        <fullName evidence="5">LPXTG-motif cell wall-anchored protein</fullName>
    </recommendedName>
</protein>
<evidence type="ECO:0000256" key="1">
    <source>
        <dbReference type="SAM" id="Phobius"/>
    </source>
</evidence>
<dbReference type="AlphaFoldDB" id="A0A7Y9DWT2"/>
<keyword evidence="1" id="KW-0812">Transmembrane</keyword>
<comment type="caution">
    <text evidence="3">The sequence shown here is derived from an EMBL/GenBank/DDBJ whole genome shotgun (WGS) entry which is preliminary data.</text>
</comment>
<gene>
    <name evidence="3" type="ORF">BJ983_002987</name>
</gene>
<keyword evidence="1" id="KW-0472">Membrane</keyword>
<feature type="signal peptide" evidence="2">
    <location>
        <begin position="1"/>
        <end position="26"/>
    </location>
</feature>
<reference evidence="3 4" key="1">
    <citation type="submission" date="2020-07" db="EMBL/GenBank/DDBJ databases">
        <title>Sequencing the genomes of 1000 actinobacteria strains.</title>
        <authorList>
            <person name="Klenk H.-P."/>
        </authorList>
    </citation>
    <scope>NUCLEOTIDE SEQUENCE [LARGE SCALE GENOMIC DNA]</scope>
    <source>
        <strain evidence="3 4">DSM 45772</strain>
    </source>
</reference>
<sequence>MKLRMMAVAGAAALALTGVGVGTALAQTPPPVATIPSLTGQSTSVKLDSGFTDALKSLDVTPAPTGEATVTDGTAKFPITGGNVTVYKPGEVTPYVQGTIMHDGSGLSLTKGDTKVTLENFVIDPGQPATLKGKVSANGSVVADSVTLFDLDGSTLKPITTDASAGTATLTGTTVKLSNDAAAALNKAFSTDALKGGTTVGIATIVVNLPGQGGSAMPGTMPKGGAETGAGSTATGGIDGTLVGAGVLALALAGGALVVVRRRAGARG</sequence>
<dbReference type="RefSeq" id="WP_179794504.1">
    <property type="nucleotide sequence ID" value="NZ_BAABHP010000021.1"/>
</dbReference>